<keyword evidence="3" id="KW-0963">Cytoplasm</keyword>
<dbReference type="Pfam" id="PF15612">
    <property type="entry name" value="WHIM1"/>
    <property type="match status" value="1"/>
</dbReference>
<gene>
    <name evidence="12" type="ORF">VFH_U010640</name>
</gene>
<organism evidence="12 13">
    <name type="scientific">Vicia faba</name>
    <name type="common">Broad bean</name>
    <name type="synonym">Faba vulgaris</name>
    <dbReference type="NCBI Taxonomy" id="3906"/>
    <lineage>
        <taxon>Eukaryota</taxon>
        <taxon>Viridiplantae</taxon>
        <taxon>Streptophyta</taxon>
        <taxon>Embryophyta</taxon>
        <taxon>Tracheophyta</taxon>
        <taxon>Spermatophyta</taxon>
        <taxon>Magnoliopsida</taxon>
        <taxon>eudicotyledons</taxon>
        <taxon>Gunneridae</taxon>
        <taxon>Pentapetalae</taxon>
        <taxon>rosids</taxon>
        <taxon>fabids</taxon>
        <taxon>Fabales</taxon>
        <taxon>Fabaceae</taxon>
        <taxon>Papilionoideae</taxon>
        <taxon>50 kb inversion clade</taxon>
        <taxon>NPAAA clade</taxon>
        <taxon>Hologalegina</taxon>
        <taxon>IRL clade</taxon>
        <taxon>Fabeae</taxon>
        <taxon>Vicia</taxon>
    </lineage>
</organism>
<comment type="subcellular location">
    <subcellularLocation>
        <location evidence="2">Cytoplasm</location>
    </subcellularLocation>
    <subcellularLocation>
        <location evidence="1">Nucleus</location>
    </subcellularLocation>
</comment>
<evidence type="ECO:0000256" key="9">
    <source>
        <dbReference type="ARBA" id="ARBA00023242"/>
    </source>
</evidence>
<dbReference type="SMART" id="SM00571">
    <property type="entry name" value="DDT"/>
    <property type="match status" value="1"/>
</dbReference>
<evidence type="ECO:0000256" key="4">
    <source>
        <dbReference type="ARBA" id="ARBA00022499"/>
    </source>
</evidence>
<evidence type="ECO:0000313" key="13">
    <source>
        <dbReference type="Proteomes" id="UP001157006"/>
    </source>
</evidence>
<dbReference type="Pfam" id="PF10497">
    <property type="entry name" value="zf-4CXXC_R1"/>
    <property type="match status" value="1"/>
</dbReference>
<evidence type="ECO:0000256" key="8">
    <source>
        <dbReference type="ARBA" id="ARBA00023163"/>
    </source>
</evidence>
<keyword evidence="6" id="KW-0832">Ubl conjugation</keyword>
<dbReference type="PANTHER" id="PTHR31169:SF8">
    <property type="entry name" value="ZINC-FINGER DOMAIN OF MONOAMINE-OXIDASE A REPRESSOR R1 PROTEIN"/>
    <property type="match status" value="1"/>
</dbReference>
<dbReference type="InterPro" id="IPR018866">
    <property type="entry name" value="Znf-4CXXC_R1"/>
</dbReference>
<keyword evidence="5" id="KW-0597">Phosphoprotein</keyword>
<accession>A0AAV0YEU7</accession>
<dbReference type="InterPro" id="IPR028942">
    <property type="entry name" value="WHIM1_dom"/>
</dbReference>
<keyword evidence="10" id="KW-0175">Coiled coil</keyword>
<keyword evidence="8" id="KW-0804">Transcription</keyword>
<dbReference type="Proteomes" id="UP001157006">
    <property type="component" value="Unassembled WGS sequence"/>
</dbReference>
<evidence type="ECO:0000256" key="1">
    <source>
        <dbReference type="ARBA" id="ARBA00004123"/>
    </source>
</evidence>
<feature type="domain" description="DDT" evidence="11">
    <location>
        <begin position="264"/>
        <end position="329"/>
    </location>
</feature>
<dbReference type="InterPro" id="IPR018501">
    <property type="entry name" value="DDT_dom"/>
</dbReference>
<dbReference type="GO" id="GO:0005737">
    <property type="term" value="C:cytoplasm"/>
    <property type="evidence" value="ECO:0007669"/>
    <property type="project" value="UniProtKB-SubCell"/>
</dbReference>
<proteinExistence type="predicted"/>
<evidence type="ECO:0000256" key="5">
    <source>
        <dbReference type="ARBA" id="ARBA00022553"/>
    </source>
</evidence>
<dbReference type="PROSITE" id="PS50827">
    <property type="entry name" value="DDT"/>
    <property type="match status" value="1"/>
</dbReference>
<keyword evidence="7" id="KW-0805">Transcription regulation</keyword>
<feature type="coiled-coil region" evidence="10">
    <location>
        <begin position="406"/>
        <end position="440"/>
    </location>
</feature>
<comment type="caution">
    <text evidence="12">The sequence shown here is derived from an EMBL/GenBank/DDBJ whole genome shotgun (WGS) entry which is preliminary data.</text>
</comment>
<dbReference type="AlphaFoldDB" id="A0AAV0YEU7"/>
<evidence type="ECO:0000256" key="2">
    <source>
        <dbReference type="ARBA" id="ARBA00004496"/>
    </source>
</evidence>
<dbReference type="InterPro" id="IPR040221">
    <property type="entry name" value="CDCA7/CDA7L"/>
</dbReference>
<dbReference type="GO" id="GO:0006355">
    <property type="term" value="P:regulation of DNA-templated transcription"/>
    <property type="evidence" value="ECO:0007669"/>
    <property type="project" value="InterPro"/>
</dbReference>
<dbReference type="PANTHER" id="PTHR31169">
    <property type="entry name" value="OS05G0300700 PROTEIN"/>
    <property type="match status" value="1"/>
</dbReference>
<evidence type="ECO:0000259" key="11">
    <source>
        <dbReference type="PROSITE" id="PS50827"/>
    </source>
</evidence>
<evidence type="ECO:0000256" key="3">
    <source>
        <dbReference type="ARBA" id="ARBA00022490"/>
    </source>
</evidence>
<evidence type="ECO:0000256" key="6">
    <source>
        <dbReference type="ARBA" id="ARBA00022843"/>
    </source>
</evidence>
<name>A0AAV0YEU7_VICFA</name>
<evidence type="ECO:0000256" key="7">
    <source>
        <dbReference type="ARBA" id="ARBA00023015"/>
    </source>
</evidence>
<keyword evidence="9" id="KW-0539">Nucleus</keyword>
<dbReference type="GO" id="GO:0005634">
    <property type="term" value="C:nucleus"/>
    <property type="evidence" value="ECO:0007669"/>
    <property type="project" value="UniProtKB-SubCell"/>
</dbReference>
<reference evidence="12 13" key="1">
    <citation type="submission" date="2023-01" db="EMBL/GenBank/DDBJ databases">
        <authorList>
            <person name="Kreplak J."/>
        </authorList>
    </citation>
    <scope>NUCLEOTIDE SEQUENCE [LARGE SCALE GENOMIC DNA]</scope>
</reference>
<protein>
    <recommendedName>
        <fullName evidence="11">DDT domain-containing protein</fullName>
    </recommendedName>
</protein>
<dbReference type="EMBL" id="CATIWC010000387">
    <property type="protein sequence ID" value="CAI8583080.1"/>
    <property type="molecule type" value="Genomic_DNA"/>
</dbReference>
<evidence type="ECO:0000256" key="10">
    <source>
        <dbReference type="SAM" id="Coils"/>
    </source>
</evidence>
<evidence type="ECO:0000313" key="12">
    <source>
        <dbReference type="EMBL" id="CAI8583080.1"/>
    </source>
</evidence>
<keyword evidence="4" id="KW-1017">Isopeptide bond</keyword>
<sequence>MEIDSSSSPQLNQSEVDANGQKLNRNNKCGVRIVGNRIYDSENGKTCHQCRQKTRDFCAACKNPRNGKPCTIRFCHKCLLNRYGEKAEEVDLLNDWMCPKCKGICNCSLCMKKRGQQPTGLLAHTAKKSGFNSVSDMLSKKASEGLELNSSAAILPENEGTLKKELVLGLSGEPEKENTLGGTNALKVGHEKTKKVKRENLKEISNGSSVGDVCQNKKLKKPKLCNGNDKMERKVEEDHEKLKEEIPLPIGTEITKILDIELAPEDVGNALQFLEFCRVFGKALDVKKGEAVAVLRALIRKQNLRRGQNTLVVDFQIKLLTFIVSDSEIESSPLTASCGKNSWLKVLEELITESDLILKEFPLDWLNKGVSGYYDLDLSKKFILLNFICDEALGTMKLRSYIDDENERFAEEKKAAKSKVAEAKGKEKSLKQKLQDEMAKAAVSNGVNLSISEHDTLLATIKSEAAKTHAELIEAQGTVPKGNQCCDAVRIEHQYMDNSGKAFWKLRSCDDEHAFLLQDIKIDGEDAVKVDEKWLAYGAEQKDEVDKYISSRNW</sequence>
<keyword evidence="13" id="KW-1185">Reference proteome</keyword>